<reference evidence="3 4" key="1">
    <citation type="journal article" date="2023" name="Nat. Commun.">
        <title>Origin of minicircular mitochondrial genomes in red algae.</title>
        <authorList>
            <person name="Lee Y."/>
            <person name="Cho C.H."/>
            <person name="Lee Y.M."/>
            <person name="Park S.I."/>
            <person name="Yang J.H."/>
            <person name="West J.A."/>
            <person name="Bhattacharya D."/>
            <person name="Yoon H.S."/>
        </authorList>
    </citation>
    <scope>NUCLEOTIDE SEQUENCE [LARGE SCALE GENOMIC DNA]</scope>
    <source>
        <strain evidence="3 4">CCMP1338</strain>
        <tissue evidence="3">Whole cell</tissue>
    </source>
</reference>
<evidence type="ECO:0000256" key="1">
    <source>
        <dbReference type="SAM" id="MobiDB-lite"/>
    </source>
</evidence>
<dbReference type="GO" id="GO:0003723">
    <property type="term" value="F:RNA binding"/>
    <property type="evidence" value="ECO:0007669"/>
    <property type="project" value="TreeGrafter"/>
</dbReference>
<organism evidence="3 4">
    <name type="scientific">Rhodosorus marinus</name>
    <dbReference type="NCBI Taxonomy" id="101924"/>
    <lineage>
        <taxon>Eukaryota</taxon>
        <taxon>Rhodophyta</taxon>
        <taxon>Stylonematophyceae</taxon>
        <taxon>Stylonematales</taxon>
        <taxon>Stylonemataceae</taxon>
        <taxon>Rhodosorus</taxon>
    </lineage>
</organism>
<evidence type="ECO:0000313" key="3">
    <source>
        <dbReference type="EMBL" id="KAJ8900948.1"/>
    </source>
</evidence>
<accession>A0AAV8UEQ0</accession>
<comment type="caution">
    <text evidence="3">The sequence shown here is derived from an EMBL/GenBank/DDBJ whole genome shotgun (WGS) entry which is preliminary data.</text>
</comment>
<dbReference type="InterPro" id="IPR002775">
    <property type="entry name" value="DNA/RNA-bd_Alba-like"/>
</dbReference>
<gene>
    <name evidence="3" type="ORF">NDN08_000245</name>
</gene>
<dbReference type="InterPro" id="IPR036882">
    <property type="entry name" value="Alba-like_dom_sf"/>
</dbReference>
<evidence type="ECO:0000313" key="4">
    <source>
        <dbReference type="Proteomes" id="UP001157974"/>
    </source>
</evidence>
<sequence>MADSTENVEREQVAKEPEEAEKPGQRSDRPRNRVQVSKDSHPLNFYVNLAEKLLHDEEEVELSGLGMAVSTTVTIAGILKNSGHVEVARIETSLAGETKLKIRRIEFR</sequence>
<protein>
    <recommendedName>
        <fullName evidence="2">DNA/RNA-binding protein Alba-like domain-containing protein</fullName>
    </recommendedName>
</protein>
<dbReference type="AlphaFoldDB" id="A0AAV8UEQ0"/>
<proteinExistence type="predicted"/>
<name>A0AAV8UEQ0_9RHOD</name>
<keyword evidence="4" id="KW-1185">Reference proteome</keyword>
<dbReference type="Proteomes" id="UP001157974">
    <property type="component" value="Unassembled WGS sequence"/>
</dbReference>
<dbReference type="Pfam" id="PF01918">
    <property type="entry name" value="Alba"/>
    <property type="match status" value="1"/>
</dbReference>
<dbReference type="PANTHER" id="PTHR31947:SF36">
    <property type="entry name" value="DNA_RNA-BINDING PROTEIN ALBA-LIKE DOMAIN-CONTAINING PROTEIN"/>
    <property type="match status" value="1"/>
</dbReference>
<feature type="domain" description="DNA/RNA-binding protein Alba-like" evidence="2">
    <location>
        <begin position="32"/>
        <end position="92"/>
    </location>
</feature>
<dbReference type="EMBL" id="JAMWBK010000013">
    <property type="protein sequence ID" value="KAJ8900948.1"/>
    <property type="molecule type" value="Genomic_DNA"/>
</dbReference>
<feature type="compositionally biased region" description="Basic and acidic residues" evidence="1">
    <location>
        <begin position="7"/>
        <end position="38"/>
    </location>
</feature>
<dbReference type="GO" id="GO:0005634">
    <property type="term" value="C:nucleus"/>
    <property type="evidence" value="ECO:0007669"/>
    <property type="project" value="TreeGrafter"/>
</dbReference>
<dbReference type="Gene3D" id="3.30.110.20">
    <property type="entry name" value="Alba-like domain"/>
    <property type="match status" value="1"/>
</dbReference>
<dbReference type="PANTHER" id="PTHR31947">
    <property type="entry name" value="DNA/RNA-BINDING PROTEIN ALBA 3"/>
    <property type="match status" value="1"/>
</dbReference>
<evidence type="ECO:0000259" key="2">
    <source>
        <dbReference type="Pfam" id="PF01918"/>
    </source>
</evidence>
<dbReference type="InterPro" id="IPR014560">
    <property type="entry name" value="UCP030333_Alba"/>
</dbReference>
<dbReference type="SUPFAM" id="SSF82704">
    <property type="entry name" value="AlbA-like"/>
    <property type="match status" value="1"/>
</dbReference>
<feature type="region of interest" description="Disordered" evidence="1">
    <location>
        <begin position="1"/>
        <end position="38"/>
    </location>
</feature>